<dbReference type="Proteomes" id="UP000676409">
    <property type="component" value="Chromosome"/>
</dbReference>
<sequence>MRALFALAAWLLAAGAASAADLTVQVKTTAGAPVADAVVTVYPQAGAAPLSANHFDWPMRVSQQNIQFHPFVLIAPVGATVAFPNLDKVRHHVYSFSATHPFELKLYGSDQERSVRFDKAGVIALGCNIHDQMVAFVKVVDTPYAAKTDASGMVTLHDLPAGAATLKLWRPYLHAPGNEVSRTVSVGHGTEAFAIDVRQPPAMHNMY</sequence>
<accession>A0A975FYH6</accession>
<keyword evidence="1" id="KW-0732">Signal</keyword>
<dbReference type="RefSeq" id="WP_211937240.1">
    <property type="nucleotide sequence ID" value="NZ_CP073078.1"/>
</dbReference>
<name>A0A975FYH6_9CAUL</name>
<proteinExistence type="predicted"/>
<gene>
    <name evidence="2" type="ORF">KCG34_19340</name>
</gene>
<evidence type="ECO:0000313" key="3">
    <source>
        <dbReference type="Proteomes" id="UP000676409"/>
    </source>
</evidence>
<organism evidence="2 3">
    <name type="scientific">Phenylobacterium montanum</name>
    <dbReference type="NCBI Taxonomy" id="2823693"/>
    <lineage>
        <taxon>Bacteria</taxon>
        <taxon>Pseudomonadati</taxon>
        <taxon>Pseudomonadota</taxon>
        <taxon>Alphaproteobacteria</taxon>
        <taxon>Caulobacterales</taxon>
        <taxon>Caulobacteraceae</taxon>
        <taxon>Phenylobacterium</taxon>
    </lineage>
</organism>
<dbReference type="SUPFAM" id="SSF49503">
    <property type="entry name" value="Cupredoxins"/>
    <property type="match status" value="1"/>
</dbReference>
<evidence type="ECO:0000313" key="2">
    <source>
        <dbReference type="EMBL" id="QUD87188.1"/>
    </source>
</evidence>
<feature type="signal peptide" evidence="1">
    <location>
        <begin position="1"/>
        <end position="19"/>
    </location>
</feature>
<keyword evidence="3" id="KW-1185">Reference proteome</keyword>
<dbReference type="KEGG" id="caul:KCG34_19340"/>
<protein>
    <submittedName>
        <fullName evidence="2">Methylamine utilization protein</fullName>
    </submittedName>
</protein>
<dbReference type="InterPro" id="IPR008972">
    <property type="entry name" value="Cupredoxin"/>
</dbReference>
<feature type="chain" id="PRO_5036718479" evidence="1">
    <location>
        <begin position="20"/>
        <end position="207"/>
    </location>
</feature>
<dbReference type="EMBL" id="CP073078">
    <property type="protein sequence ID" value="QUD87188.1"/>
    <property type="molecule type" value="Genomic_DNA"/>
</dbReference>
<dbReference type="Gene3D" id="2.60.40.420">
    <property type="entry name" value="Cupredoxins - blue copper proteins"/>
    <property type="match status" value="1"/>
</dbReference>
<evidence type="ECO:0000256" key="1">
    <source>
        <dbReference type="SAM" id="SignalP"/>
    </source>
</evidence>
<reference evidence="2" key="1">
    <citation type="submission" date="2021-04" db="EMBL/GenBank/DDBJ databases">
        <title>The complete genome sequence of Caulobacter sp. S6.</title>
        <authorList>
            <person name="Tang Y."/>
            <person name="Ouyang W."/>
            <person name="Liu Q."/>
            <person name="Huang B."/>
            <person name="Guo Z."/>
            <person name="Lei P."/>
        </authorList>
    </citation>
    <scope>NUCLEOTIDE SEQUENCE</scope>
    <source>
        <strain evidence="2">S6</strain>
    </source>
</reference>
<dbReference type="AlphaFoldDB" id="A0A975FYH6"/>